<dbReference type="AlphaFoldDB" id="A0A5S3WH89"/>
<dbReference type="EMBL" id="PNCI01000062">
    <property type="protein sequence ID" value="TMP25122.1"/>
    <property type="molecule type" value="Genomic_DNA"/>
</dbReference>
<dbReference type="Proteomes" id="UP000310249">
    <property type="component" value="Unassembled WGS sequence"/>
</dbReference>
<dbReference type="RefSeq" id="WP_138553205.1">
    <property type="nucleotide sequence ID" value="NZ_PNCH01000065.1"/>
</dbReference>
<accession>A0A5S3WH89</accession>
<gene>
    <name evidence="1" type="ORF">CWB99_21385</name>
</gene>
<evidence type="ECO:0000313" key="2">
    <source>
        <dbReference type="Proteomes" id="UP000310249"/>
    </source>
</evidence>
<proteinExistence type="predicted"/>
<dbReference type="OrthoDB" id="6315633at2"/>
<comment type="caution">
    <text evidence="1">The sequence shown here is derived from an EMBL/GenBank/DDBJ whole genome shotgun (WGS) entry which is preliminary data.</text>
</comment>
<evidence type="ECO:0000313" key="1">
    <source>
        <dbReference type="EMBL" id="TMP25122.1"/>
    </source>
</evidence>
<protein>
    <submittedName>
        <fullName evidence="1">Uncharacterized protein</fullName>
    </submittedName>
</protein>
<reference evidence="1 2" key="1">
    <citation type="submission" date="2018-01" db="EMBL/GenBank/DDBJ databases">
        <authorList>
            <person name="Paulsen S."/>
            <person name="Gram L.K."/>
        </authorList>
    </citation>
    <scope>NUCLEOTIDE SEQUENCE [LARGE SCALE GENOMIC DNA]</scope>
    <source>
        <strain evidence="1 2">S2676</strain>
    </source>
</reference>
<sequence length="126" mass="13817">MELQENTPLNLPLFKLDDNLAERDMAQPDLTLEVILDANLLANLCQNPAPEQSVSIPLEGYQISNIEQQVAEVLSQGHQAQLLLNHGPVLSAVLSCESQAMFVSPPMEMMPTFDLGLDDEDDEEGA</sequence>
<name>A0A5S3WH89_9GAMM</name>
<reference evidence="2" key="2">
    <citation type="submission" date="2019-06" db="EMBL/GenBank/DDBJ databases">
        <title>Co-occurence of chitin degradation, pigmentation and bioactivity in marine Pseudoalteromonas.</title>
        <authorList>
            <person name="Sonnenschein E.C."/>
            <person name="Bech P.K."/>
        </authorList>
    </citation>
    <scope>NUCLEOTIDE SEQUENCE [LARGE SCALE GENOMIC DNA]</scope>
    <source>
        <strain evidence="2">S2676</strain>
    </source>
</reference>
<organism evidence="1 2">
    <name type="scientific">Pseudoalteromonas rubra</name>
    <dbReference type="NCBI Taxonomy" id="43658"/>
    <lineage>
        <taxon>Bacteria</taxon>
        <taxon>Pseudomonadati</taxon>
        <taxon>Pseudomonadota</taxon>
        <taxon>Gammaproteobacteria</taxon>
        <taxon>Alteromonadales</taxon>
        <taxon>Pseudoalteromonadaceae</taxon>
        <taxon>Pseudoalteromonas</taxon>
    </lineage>
</organism>